<evidence type="ECO:0000313" key="1">
    <source>
        <dbReference type="EMBL" id="SDF39357.1"/>
    </source>
</evidence>
<dbReference type="EMBL" id="FNCC01000001">
    <property type="protein sequence ID" value="SDF39357.1"/>
    <property type="molecule type" value="Genomic_DNA"/>
</dbReference>
<evidence type="ECO:0000313" key="2">
    <source>
        <dbReference type="Proteomes" id="UP000199623"/>
    </source>
</evidence>
<reference evidence="2" key="1">
    <citation type="submission" date="2016-10" db="EMBL/GenBank/DDBJ databases">
        <authorList>
            <person name="Varghese N."/>
            <person name="Submissions S."/>
        </authorList>
    </citation>
    <scope>NUCLEOTIDE SEQUENCE [LARGE SCALE GENOMIC DNA]</scope>
    <source>
        <strain evidence="2">CGMCC 4.3506</strain>
    </source>
</reference>
<accession>A0A1G7KQ67</accession>
<dbReference type="STRING" id="200378.SAMN05216553_101415"/>
<name>A0A1G7KQ67_9PSEU</name>
<dbReference type="RefSeq" id="WP_176946523.1">
    <property type="nucleotide sequence ID" value="NZ_FNCC01000001.1"/>
</dbReference>
<sequence>MEAEPLDDALTGDERSELAWLRKENEFLRAQRDILLSVASGYAHDFEAMLRRGQRHT</sequence>
<proteinExistence type="predicted"/>
<organism evidence="1 2">
    <name type="scientific">Lentzea fradiae</name>
    <dbReference type="NCBI Taxonomy" id="200378"/>
    <lineage>
        <taxon>Bacteria</taxon>
        <taxon>Bacillati</taxon>
        <taxon>Actinomycetota</taxon>
        <taxon>Actinomycetes</taxon>
        <taxon>Pseudonocardiales</taxon>
        <taxon>Pseudonocardiaceae</taxon>
        <taxon>Lentzea</taxon>
    </lineage>
</organism>
<protein>
    <recommendedName>
        <fullName evidence="3">Transposase</fullName>
    </recommendedName>
</protein>
<keyword evidence="2" id="KW-1185">Reference proteome</keyword>
<gene>
    <name evidence="1" type="ORF">SAMN05216553_101415</name>
</gene>
<evidence type="ECO:0008006" key="3">
    <source>
        <dbReference type="Google" id="ProtNLM"/>
    </source>
</evidence>
<dbReference type="Proteomes" id="UP000199623">
    <property type="component" value="Unassembled WGS sequence"/>
</dbReference>
<dbReference type="AlphaFoldDB" id="A0A1G7KQ67"/>